<organism evidence="2">
    <name type="scientific">Sesamum latifolium</name>
    <dbReference type="NCBI Taxonomy" id="2727402"/>
    <lineage>
        <taxon>Eukaryota</taxon>
        <taxon>Viridiplantae</taxon>
        <taxon>Streptophyta</taxon>
        <taxon>Embryophyta</taxon>
        <taxon>Tracheophyta</taxon>
        <taxon>Spermatophyta</taxon>
        <taxon>Magnoliopsida</taxon>
        <taxon>eudicotyledons</taxon>
        <taxon>Gunneridae</taxon>
        <taxon>Pentapetalae</taxon>
        <taxon>asterids</taxon>
        <taxon>lamiids</taxon>
        <taxon>Lamiales</taxon>
        <taxon>Pedaliaceae</taxon>
        <taxon>Sesamum</taxon>
    </lineage>
</organism>
<sequence>MKTYADKKRTKREFQVGDEVFLRLQPYRQTTVALRRQLKLLAKHFGPYKGTIEIGDVELKRGAHDGVLSGLGQSEETRDFVDNDRALGMKAQPTGGHASSAGEFVGGRNFVS</sequence>
<reference evidence="2" key="1">
    <citation type="submission" date="2020-06" db="EMBL/GenBank/DDBJ databases">
        <authorList>
            <person name="Li T."/>
            <person name="Hu X."/>
            <person name="Zhang T."/>
            <person name="Song X."/>
            <person name="Zhang H."/>
            <person name="Dai N."/>
            <person name="Sheng W."/>
            <person name="Hou X."/>
            <person name="Wei L."/>
        </authorList>
    </citation>
    <scope>NUCLEOTIDE SEQUENCE</scope>
    <source>
        <strain evidence="2">KEN1</strain>
        <tissue evidence="2">Leaf</tissue>
    </source>
</reference>
<gene>
    <name evidence="2" type="ORF">Slati_1732500</name>
</gene>
<evidence type="ECO:0000256" key="1">
    <source>
        <dbReference type="SAM" id="MobiDB-lite"/>
    </source>
</evidence>
<proteinExistence type="predicted"/>
<accession>A0AAW2WXK3</accession>
<dbReference type="AlphaFoldDB" id="A0AAW2WXK3"/>
<protein>
    <submittedName>
        <fullName evidence="2">Uncharacterized protein</fullName>
    </submittedName>
</protein>
<dbReference type="EMBL" id="JACGWN010000006">
    <property type="protein sequence ID" value="KAL0446046.1"/>
    <property type="molecule type" value="Genomic_DNA"/>
</dbReference>
<evidence type="ECO:0000313" key="2">
    <source>
        <dbReference type="EMBL" id="KAL0446046.1"/>
    </source>
</evidence>
<feature type="region of interest" description="Disordered" evidence="1">
    <location>
        <begin position="88"/>
        <end position="112"/>
    </location>
</feature>
<name>A0AAW2WXK3_9LAMI</name>
<comment type="caution">
    <text evidence="2">The sequence shown here is derived from an EMBL/GenBank/DDBJ whole genome shotgun (WGS) entry which is preliminary data.</text>
</comment>
<reference evidence="2" key="2">
    <citation type="journal article" date="2024" name="Plant">
        <title>Genomic evolution and insights into agronomic trait innovations of Sesamum species.</title>
        <authorList>
            <person name="Miao H."/>
            <person name="Wang L."/>
            <person name="Qu L."/>
            <person name="Liu H."/>
            <person name="Sun Y."/>
            <person name="Le M."/>
            <person name="Wang Q."/>
            <person name="Wei S."/>
            <person name="Zheng Y."/>
            <person name="Lin W."/>
            <person name="Duan Y."/>
            <person name="Cao H."/>
            <person name="Xiong S."/>
            <person name="Wang X."/>
            <person name="Wei L."/>
            <person name="Li C."/>
            <person name="Ma Q."/>
            <person name="Ju M."/>
            <person name="Zhao R."/>
            <person name="Li G."/>
            <person name="Mu C."/>
            <person name="Tian Q."/>
            <person name="Mei H."/>
            <person name="Zhang T."/>
            <person name="Gao T."/>
            <person name="Zhang H."/>
        </authorList>
    </citation>
    <scope>NUCLEOTIDE SEQUENCE</scope>
    <source>
        <strain evidence="2">KEN1</strain>
    </source>
</reference>